<feature type="signal peptide" evidence="2">
    <location>
        <begin position="1"/>
        <end position="23"/>
    </location>
</feature>
<evidence type="ECO:0000313" key="3">
    <source>
        <dbReference type="EMBL" id="SEI40477.1"/>
    </source>
</evidence>
<gene>
    <name evidence="3" type="ORF">SAMN04244572_00067</name>
    <name evidence="4" type="ORF">SAMN04244579_00499</name>
</gene>
<protein>
    <recommendedName>
        <fullName evidence="7">Glycine zipper</fullName>
    </recommendedName>
</protein>
<organism evidence="3 6">
    <name type="scientific">Azotobacter beijerinckii</name>
    <dbReference type="NCBI Taxonomy" id="170623"/>
    <lineage>
        <taxon>Bacteria</taxon>
        <taxon>Pseudomonadati</taxon>
        <taxon>Pseudomonadota</taxon>
        <taxon>Gammaproteobacteria</taxon>
        <taxon>Pseudomonadales</taxon>
        <taxon>Pseudomonadaceae</taxon>
        <taxon>Azotobacter</taxon>
    </lineage>
</organism>
<feature type="chain" id="PRO_5011394488" description="Glycine zipper" evidence="2">
    <location>
        <begin position="24"/>
        <end position="132"/>
    </location>
</feature>
<feature type="compositionally biased region" description="Basic and acidic residues" evidence="1">
    <location>
        <begin position="98"/>
        <end position="110"/>
    </location>
</feature>
<feature type="compositionally biased region" description="Polar residues" evidence="1">
    <location>
        <begin position="68"/>
        <end position="85"/>
    </location>
</feature>
<dbReference type="Proteomes" id="UP000199005">
    <property type="component" value="Unassembled WGS sequence"/>
</dbReference>
<dbReference type="EMBL" id="FNYQ01000001">
    <property type="protein sequence ID" value="SEI40477.1"/>
    <property type="molecule type" value="Genomic_DNA"/>
</dbReference>
<feature type="compositionally biased region" description="Polar residues" evidence="1">
    <location>
        <begin position="123"/>
        <end position="132"/>
    </location>
</feature>
<proteinExistence type="predicted"/>
<feature type="region of interest" description="Disordered" evidence="1">
    <location>
        <begin position="68"/>
        <end position="132"/>
    </location>
</feature>
<dbReference type="STRING" id="170623.SAMN04244579_00499"/>
<keyword evidence="2" id="KW-0732">Signal</keyword>
<evidence type="ECO:0000313" key="6">
    <source>
        <dbReference type="Proteomes" id="UP000199250"/>
    </source>
</evidence>
<evidence type="ECO:0000256" key="1">
    <source>
        <dbReference type="SAM" id="MobiDB-lite"/>
    </source>
</evidence>
<dbReference type="AlphaFoldDB" id="A0A1H6QK27"/>
<evidence type="ECO:0000313" key="5">
    <source>
        <dbReference type="Proteomes" id="UP000199005"/>
    </source>
</evidence>
<dbReference type="Proteomes" id="UP000199250">
    <property type="component" value="Unassembled WGS sequence"/>
</dbReference>
<evidence type="ECO:0000313" key="4">
    <source>
        <dbReference type="EMBL" id="SEI44417.1"/>
    </source>
</evidence>
<sequence>MNMHTFGILTLTFSLLALSSVQADEIVGETEERTSGQSAGGITGMMVGAIGGPIGALVGAGVGALVGSSSQEASATGDRTYQVRTDSGRVRAVRSPNRRGDPVEIRDNRPNPKSAGKSAALANASSGARTLH</sequence>
<reference evidence="5 6" key="1">
    <citation type="submission" date="2016-10" db="EMBL/GenBank/DDBJ databases">
        <authorList>
            <person name="de Groot N.N."/>
        </authorList>
    </citation>
    <scope>NUCLEOTIDE SEQUENCE [LARGE SCALE GENOMIC DNA]</scope>
    <source>
        <strain evidence="4 5">DSM 1041</strain>
        <strain evidence="3 6">DSM 373</strain>
    </source>
</reference>
<name>A0A1H6QK27_9GAMM</name>
<evidence type="ECO:0008006" key="7">
    <source>
        <dbReference type="Google" id="ProtNLM"/>
    </source>
</evidence>
<evidence type="ECO:0000256" key="2">
    <source>
        <dbReference type="SAM" id="SignalP"/>
    </source>
</evidence>
<dbReference type="EMBL" id="FNYO01000004">
    <property type="protein sequence ID" value="SEI44417.1"/>
    <property type="molecule type" value="Genomic_DNA"/>
</dbReference>
<accession>A0A1H6QK27</accession>